<dbReference type="InterPro" id="IPR052356">
    <property type="entry name" value="Thiol_S-MT"/>
</dbReference>
<dbReference type="VEuPathDB" id="FungiDB:EYZ11_006474"/>
<sequence>MTSISEPTTREWIDSLVAPGMLLVWAMSYYVKVNLEAVFKRGQVLAPLLQASRLRDEAFGKFWVQFSCTQMPLLRSPAIKSIYGAEPCHGLHEELRARAESEGLGAKYHILPCSVVGSELGPALRKQGLDEDHGVFDTIICVRVLCSVPHLQQTVNELYALLRPGGKLLIAEHVVNPWRTPKGSIVARALQTVYGVLGWSWVMGDCRLNRDTEKALRAADRIAARHAGCCEAK</sequence>
<dbReference type="SUPFAM" id="SSF53335">
    <property type="entry name" value="S-adenosyl-L-methionine-dependent methyltransferases"/>
    <property type="match status" value="1"/>
</dbReference>
<gene>
    <name evidence="1" type="ORF">EYZ11_006474</name>
</gene>
<organism evidence="1 2">
    <name type="scientific">Aspergillus tanneri</name>
    <dbReference type="NCBI Taxonomy" id="1220188"/>
    <lineage>
        <taxon>Eukaryota</taxon>
        <taxon>Fungi</taxon>
        <taxon>Dikarya</taxon>
        <taxon>Ascomycota</taxon>
        <taxon>Pezizomycotina</taxon>
        <taxon>Eurotiomycetes</taxon>
        <taxon>Eurotiomycetidae</taxon>
        <taxon>Eurotiales</taxon>
        <taxon>Aspergillaceae</taxon>
        <taxon>Aspergillus</taxon>
        <taxon>Aspergillus subgen. Circumdati</taxon>
    </lineage>
</organism>
<dbReference type="PANTHER" id="PTHR45036:SF1">
    <property type="entry name" value="METHYLTRANSFERASE LIKE 7A"/>
    <property type="match status" value="1"/>
</dbReference>
<dbReference type="Pfam" id="PF13489">
    <property type="entry name" value="Methyltransf_23"/>
    <property type="match status" value="1"/>
</dbReference>
<dbReference type="AlphaFoldDB" id="A0A4S3JFP2"/>
<name>A0A4S3JFP2_9EURO</name>
<evidence type="ECO:0008006" key="3">
    <source>
        <dbReference type="Google" id="ProtNLM"/>
    </source>
</evidence>
<dbReference type="PANTHER" id="PTHR45036">
    <property type="entry name" value="METHYLTRANSFERASE LIKE 7B"/>
    <property type="match status" value="1"/>
</dbReference>
<reference evidence="1 2" key="1">
    <citation type="submission" date="2019-03" db="EMBL/GenBank/DDBJ databases">
        <title>The genome sequence of a newly discovered highly antifungal drug resistant Aspergillus species, Aspergillus tanneri NIH 1004.</title>
        <authorList>
            <person name="Mounaud S."/>
            <person name="Singh I."/>
            <person name="Joardar V."/>
            <person name="Pakala S."/>
            <person name="Pakala S."/>
            <person name="Venepally P."/>
            <person name="Hoover J."/>
            <person name="Nierman W."/>
            <person name="Chung J."/>
            <person name="Losada L."/>
        </authorList>
    </citation>
    <scope>NUCLEOTIDE SEQUENCE [LARGE SCALE GENOMIC DNA]</scope>
    <source>
        <strain evidence="1 2">NIH1004</strain>
    </source>
</reference>
<keyword evidence="2" id="KW-1185">Reference proteome</keyword>
<protein>
    <recommendedName>
        <fullName evidence="3">Methyltransferase type 11 domain-containing protein</fullName>
    </recommendedName>
</protein>
<proteinExistence type="predicted"/>
<comment type="caution">
    <text evidence="1">The sequence shown here is derived from an EMBL/GenBank/DDBJ whole genome shotgun (WGS) entry which is preliminary data.</text>
</comment>
<dbReference type="InterPro" id="IPR029063">
    <property type="entry name" value="SAM-dependent_MTases_sf"/>
</dbReference>
<dbReference type="EMBL" id="SOSA01000229">
    <property type="protein sequence ID" value="THC94032.1"/>
    <property type="molecule type" value="Genomic_DNA"/>
</dbReference>
<dbReference type="Proteomes" id="UP000308092">
    <property type="component" value="Unassembled WGS sequence"/>
</dbReference>
<evidence type="ECO:0000313" key="1">
    <source>
        <dbReference type="EMBL" id="THC94032.1"/>
    </source>
</evidence>
<dbReference type="Gene3D" id="3.40.50.150">
    <property type="entry name" value="Vaccinia Virus protein VP39"/>
    <property type="match status" value="1"/>
</dbReference>
<accession>A0A4S3JFP2</accession>
<evidence type="ECO:0000313" key="2">
    <source>
        <dbReference type="Proteomes" id="UP000308092"/>
    </source>
</evidence>